<dbReference type="HOGENOM" id="CLU_129866_1_0_5"/>
<dbReference type="PaxDb" id="246200-SPO3652"/>
<gene>
    <name evidence="1" type="ordered locus">SPO3652</name>
</gene>
<dbReference type="KEGG" id="sil:SPO3652"/>
<accession>Q5LMB1</accession>
<organism evidence="1 2">
    <name type="scientific">Ruegeria pomeroyi (strain ATCC 700808 / DSM 15171 / DSS-3)</name>
    <name type="common">Silicibacter pomeroyi</name>
    <dbReference type="NCBI Taxonomy" id="246200"/>
    <lineage>
        <taxon>Bacteria</taxon>
        <taxon>Pseudomonadati</taxon>
        <taxon>Pseudomonadota</taxon>
        <taxon>Alphaproteobacteria</taxon>
        <taxon>Rhodobacterales</taxon>
        <taxon>Roseobacteraceae</taxon>
        <taxon>Ruegeria</taxon>
    </lineage>
</organism>
<dbReference type="eggNOG" id="ENOG50324PE">
    <property type="taxonomic scope" value="Bacteria"/>
</dbReference>
<keyword evidence="2" id="KW-1185">Reference proteome</keyword>
<sequence length="177" mass="19750">MAQRLTARPRPRPRARIGARCESLYPARANPLSRRSNIMTRRRTGWTLVTAALLLPGMAMGFQAFNRFEVYPVSKGVFEVVNRHGSAPKDFWCGAGDYAIRVLRTSATQRIYLVRPVGPAATVKGRKGVQFSLQPPEGADTTPGYSVSVKKVGDNMNASLAQNYCYDRLTDDFWLRP</sequence>
<dbReference type="EMBL" id="CP000031">
    <property type="protein sequence ID" value="AAV96875.1"/>
    <property type="molecule type" value="Genomic_DNA"/>
</dbReference>
<evidence type="ECO:0000313" key="1">
    <source>
        <dbReference type="EMBL" id="AAV96875.1"/>
    </source>
</evidence>
<protein>
    <submittedName>
        <fullName evidence="1">Uncharacterized protein</fullName>
    </submittedName>
</protein>
<name>Q5LMB1_RUEPO</name>
<evidence type="ECO:0000313" key="2">
    <source>
        <dbReference type="Proteomes" id="UP000001023"/>
    </source>
</evidence>
<reference evidence="1 2" key="1">
    <citation type="journal article" date="2004" name="Nature">
        <title>Genome sequence of Silicibacter pomeroyi reveals adaptations to the marine environment.</title>
        <authorList>
            <person name="Moran M.A."/>
            <person name="Buchan A."/>
            <person name="Gonzalez J.M."/>
            <person name="Heidelberg J.F."/>
            <person name="Whitman W.B."/>
            <person name="Kiene R.P."/>
            <person name="Henriksen J.R."/>
            <person name="King G.M."/>
            <person name="Belas R."/>
            <person name="Fuqua C."/>
            <person name="Brinkac L."/>
            <person name="Lewis M."/>
            <person name="Johri S."/>
            <person name="Weaver B."/>
            <person name="Pai G."/>
            <person name="Eisen J.A."/>
            <person name="Rahe E."/>
            <person name="Sheldon W.M."/>
            <person name="Ye W."/>
            <person name="Miller T.R."/>
            <person name="Carlton J."/>
            <person name="Rasko D.A."/>
            <person name="Paulsen I.T."/>
            <person name="Ren Q."/>
            <person name="Daugherty S.C."/>
            <person name="Deboy R.T."/>
            <person name="Dodson R.J."/>
            <person name="Durkin A.S."/>
            <person name="Madupu R."/>
            <person name="Nelson W.C."/>
            <person name="Sullivan S.A."/>
            <person name="Rosovitz M.J."/>
            <person name="Haft D.H."/>
            <person name="Selengut J."/>
            <person name="Ward N."/>
        </authorList>
    </citation>
    <scope>NUCLEOTIDE SEQUENCE [LARGE SCALE GENOMIC DNA]</scope>
    <source>
        <strain evidence="2">ATCC 700808 / DSM 15171 / DSS-3</strain>
    </source>
</reference>
<dbReference type="Proteomes" id="UP000001023">
    <property type="component" value="Chromosome"/>
</dbReference>
<dbReference type="STRING" id="246200.SPO3652"/>
<reference evidence="1 2" key="2">
    <citation type="journal article" date="2014" name="Stand. Genomic Sci.">
        <title>An updated genome annotation for the model marine bacterium Ruegeria pomeroyi DSS-3.</title>
        <authorList>
            <person name="Rivers A.R."/>
            <person name="Smith C.B."/>
            <person name="Moran M.A."/>
        </authorList>
    </citation>
    <scope>GENOME REANNOTATION</scope>
    <source>
        <strain evidence="2">ATCC 700808 / DSM 15171 / DSS-3</strain>
    </source>
</reference>
<proteinExistence type="predicted"/>
<dbReference type="AlphaFoldDB" id="Q5LMB1"/>